<dbReference type="EMBL" id="BK015446">
    <property type="protein sequence ID" value="DAE07168.1"/>
    <property type="molecule type" value="Genomic_DNA"/>
</dbReference>
<name>A0A8S5PK92_9CAUD</name>
<protein>
    <submittedName>
        <fullName evidence="1">Uncharacterized protein</fullName>
    </submittedName>
</protein>
<evidence type="ECO:0000313" key="1">
    <source>
        <dbReference type="EMBL" id="DAE07168.1"/>
    </source>
</evidence>
<proteinExistence type="predicted"/>
<reference evidence="1" key="1">
    <citation type="journal article" date="2021" name="Proc. Natl. Acad. Sci. U.S.A.">
        <title>A Catalog of Tens of Thousands of Viruses from Human Metagenomes Reveals Hidden Associations with Chronic Diseases.</title>
        <authorList>
            <person name="Tisza M.J."/>
            <person name="Buck C.B."/>
        </authorList>
    </citation>
    <scope>NUCLEOTIDE SEQUENCE</scope>
    <source>
        <strain evidence="1">CtsK93</strain>
    </source>
</reference>
<sequence length="149" mass="17402">MSDYKCYMRRVDILGEPEKDLEVDFPGLIYKEFSGLDSYGKIKSVYTEEFAETDELQVYQNSTPIRENTDLTFTCIFIGNDRRKTYHSFVDFLSKGKIQYWDNIRKRKVTFILIEAIEPSDDKLYGGSPYIMASFKLKNIKGQTDALEI</sequence>
<accession>A0A8S5PK92</accession>
<organism evidence="1">
    <name type="scientific">Myoviridae sp. ctsK93</name>
    <dbReference type="NCBI Taxonomy" id="2825190"/>
    <lineage>
        <taxon>Viruses</taxon>
        <taxon>Duplodnaviria</taxon>
        <taxon>Heunggongvirae</taxon>
        <taxon>Uroviricota</taxon>
        <taxon>Caudoviricetes</taxon>
    </lineage>
</organism>